<dbReference type="EMBL" id="JAIWYP010000003">
    <property type="protein sequence ID" value="KAH3849302.1"/>
    <property type="molecule type" value="Genomic_DNA"/>
</dbReference>
<dbReference type="Proteomes" id="UP000828390">
    <property type="component" value="Unassembled WGS sequence"/>
</dbReference>
<name>A0A9D4R081_DREPO</name>
<reference evidence="1" key="1">
    <citation type="journal article" date="2019" name="bioRxiv">
        <title>The Genome of the Zebra Mussel, Dreissena polymorpha: A Resource for Invasive Species Research.</title>
        <authorList>
            <person name="McCartney M.A."/>
            <person name="Auch B."/>
            <person name="Kono T."/>
            <person name="Mallez S."/>
            <person name="Zhang Y."/>
            <person name="Obille A."/>
            <person name="Becker A."/>
            <person name="Abrahante J.E."/>
            <person name="Garbe J."/>
            <person name="Badalamenti J.P."/>
            <person name="Herman A."/>
            <person name="Mangelson H."/>
            <person name="Liachko I."/>
            <person name="Sullivan S."/>
            <person name="Sone E.D."/>
            <person name="Koren S."/>
            <person name="Silverstein K.A.T."/>
            <person name="Beckman K.B."/>
            <person name="Gohl D.M."/>
        </authorList>
    </citation>
    <scope>NUCLEOTIDE SEQUENCE</scope>
    <source>
        <strain evidence="1">Duluth1</strain>
        <tissue evidence="1">Whole animal</tissue>
    </source>
</reference>
<keyword evidence="2" id="KW-1185">Reference proteome</keyword>
<organism evidence="1 2">
    <name type="scientific">Dreissena polymorpha</name>
    <name type="common">Zebra mussel</name>
    <name type="synonym">Mytilus polymorpha</name>
    <dbReference type="NCBI Taxonomy" id="45954"/>
    <lineage>
        <taxon>Eukaryota</taxon>
        <taxon>Metazoa</taxon>
        <taxon>Spiralia</taxon>
        <taxon>Lophotrochozoa</taxon>
        <taxon>Mollusca</taxon>
        <taxon>Bivalvia</taxon>
        <taxon>Autobranchia</taxon>
        <taxon>Heteroconchia</taxon>
        <taxon>Euheterodonta</taxon>
        <taxon>Imparidentia</taxon>
        <taxon>Neoheterodontei</taxon>
        <taxon>Myida</taxon>
        <taxon>Dreissenoidea</taxon>
        <taxon>Dreissenidae</taxon>
        <taxon>Dreissena</taxon>
    </lineage>
</organism>
<accession>A0A9D4R081</accession>
<proteinExistence type="predicted"/>
<dbReference type="AlphaFoldDB" id="A0A9D4R081"/>
<comment type="caution">
    <text evidence="1">The sequence shown here is derived from an EMBL/GenBank/DDBJ whole genome shotgun (WGS) entry which is preliminary data.</text>
</comment>
<gene>
    <name evidence="1" type="ORF">DPMN_091701</name>
</gene>
<reference evidence="1" key="2">
    <citation type="submission" date="2020-11" db="EMBL/GenBank/DDBJ databases">
        <authorList>
            <person name="McCartney M.A."/>
            <person name="Auch B."/>
            <person name="Kono T."/>
            <person name="Mallez S."/>
            <person name="Becker A."/>
            <person name="Gohl D.M."/>
            <person name="Silverstein K.A.T."/>
            <person name="Koren S."/>
            <person name="Bechman K.B."/>
            <person name="Herman A."/>
            <person name="Abrahante J.E."/>
            <person name="Garbe J."/>
        </authorList>
    </citation>
    <scope>NUCLEOTIDE SEQUENCE</scope>
    <source>
        <strain evidence="1">Duluth1</strain>
        <tissue evidence="1">Whole animal</tissue>
    </source>
</reference>
<sequence>MLNPTCRLNKRAKMALVRSPEKSRTRAERASVALGGAGRGGGAFFCFGGRAVRGDSDRPLLLLGEGANGSLPNRCDPGQVPHLAGPDIHGSQPGFVGVTLAKLLTKLVLIYMALNQDSIRGCDPGQVPHLAGPDILGSQPGFVGVTLAKFLT</sequence>
<protein>
    <submittedName>
        <fullName evidence="1">Uncharacterized protein</fullName>
    </submittedName>
</protein>
<evidence type="ECO:0000313" key="1">
    <source>
        <dbReference type="EMBL" id="KAH3849302.1"/>
    </source>
</evidence>
<evidence type="ECO:0000313" key="2">
    <source>
        <dbReference type="Proteomes" id="UP000828390"/>
    </source>
</evidence>